<evidence type="ECO:0000313" key="2">
    <source>
        <dbReference type="Proteomes" id="UP001177021"/>
    </source>
</evidence>
<name>A0ACB0JCI6_TRIPR</name>
<dbReference type="EMBL" id="CASHSV030000024">
    <property type="protein sequence ID" value="CAJ2642394.1"/>
    <property type="molecule type" value="Genomic_DNA"/>
</dbReference>
<protein>
    <submittedName>
        <fullName evidence="1">Uncharacterized protein</fullName>
    </submittedName>
</protein>
<dbReference type="Proteomes" id="UP001177021">
    <property type="component" value="Unassembled WGS sequence"/>
</dbReference>
<proteinExistence type="predicted"/>
<sequence length="269" mass="29236">MKEHKNHKVCSEGILWMVSAVEDFGVSHLKLKDYIDFVKEIGLQSSAVATRNASIKLLGVLHKFVVPGSIYSAQKTVRASETSSVVAGGLDSLHGEDIIGKVTPTPLKSFECPDWKVRMESVDAVNKIPKEANNNKCIQSTGTGDLFGALRGQLNDRNKNLVMATLTTIGNVSSAMRQDVEKSSNEAHESMCTEYSWLLVLLLFILITWSVPYVAIALVDSKLGAEGRNDLFDWLSRQLSGLGSFAEAAQLLKPASSAMDKSSDVCKAT</sequence>
<keyword evidence="2" id="KW-1185">Reference proteome</keyword>
<gene>
    <name evidence="1" type="ORF">MILVUS5_LOCUS11869</name>
</gene>
<comment type="caution">
    <text evidence="1">The sequence shown here is derived from an EMBL/GenBank/DDBJ whole genome shotgun (WGS) entry which is preliminary data.</text>
</comment>
<evidence type="ECO:0000313" key="1">
    <source>
        <dbReference type="EMBL" id="CAJ2642394.1"/>
    </source>
</evidence>
<organism evidence="1 2">
    <name type="scientific">Trifolium pratense</name>
    <name type="common">Red clover</name>
    <dbReference type="NCBI Taxonomy" id="57577"/>
    <lineage>
        <taxon>Eukaryota</taxon>
        <taxon>Viridiplantae</taxon>
        <taxon>Streptophyta</taxon>
        <taxon>Embryophyta</taxon>
        <taxon>Tracheophyta</taxon>
        <taxon>Spermatophyta</taxon>
        <taxon>Magnoliopsida</taxon>
        <taxon>eudicotyledons</taxon>
        <taxon>Gunneridae</taxon>
        <taxon>Pentapetalae</taxon>
        <taxon>rosids</taxon>
        <taxon>fabids</taxon>
        <taxon>Fabales</taxon>
        <taxon>Fabaceae</taxon>
        <taxon>Papilionoideae</taxon>
        <taxon>50 kb inversion clade</taxon>
        <taxon>NPAAA clade</taxon>
        <taxon>Hologalegina</taxon>
        <taxon>IRL clade</taxon>
        <taxon>Trifolieae</taxon>
        <taxon>Trifolium</taxon>
    </lineage>
</organism>
<reference evidence="1" key="1">
    <citation type="submission" date="2023-10" db="EMBL/GenBank/DDBJ databases">
        <authorList>
            <person name="Rodriguez Cubillos JULIANA M."/>
            <person name="De Vega J."/>
        </authorList>
    </citation>
    <scope>NUCLEOTIDE SEQUENCE</scope>
</reference>
<accession>A0ACB0JCI6</accession>